<comment type="caution">
    <text evidence="1">The sequence shown here is derived from an EMBL/GenBank/DDBJ whole genome shotgun (WGS) entry which is preliminary data.</text>
</comment>
<protein>
    <submittedName>
        <fullName evidence="1">Methyltransferase domain-containing protein</fullName>
    </submittedName>
</protein>
<reference evidence="2" key="1">
    <citation type="journal article" date="2019" name="Int. J. Syst. Evol. Microbiol.">
        <title>The Global Catalogue of Microorganisms (GCM) 10K type strain sequencing project: providing services to taxonomists for standard genome sequencing and annotation.</title>
        <authorList>
            <consortium name="The Broad Institute Genomics Platform"/>
            <consortium name="The Broad Institute Genome Sequencing Center for Infectious Disease"/>
            <person name="Wu L."/>
            <person name="Ma J."/>
        </authorList>
    </citation>
    <scope>NUCLEOTIDE SEQUENCE [LARGE SCALE GENOMIC DNA]</scope>
    <source>
        <strain evidence="2">KCTC 42984</strain>
    </source>
</reference>
<dbReference type="Pfam" id="PF13489">
    <property type="entry name" value="Methyltransf_23"/>
    <property type="match status" value="1"/>
</dbReference>
<gene>
    <name evidence="1" type="ORF">ACFOD9_10705</name>
</gene>
<dbReference type="InterPro" id="IPR029063">
    <property type="entry name" value="SAM-dependent_MTases_sf"/>
</dbReference>
<sequence>MSTNEHYNPAFYADQVSGSQVAARIVLPLLFRDWLPGSLVDVGCGLGTWSAAARELGVANCVGIDGSYVQPDALLIPRDAFIAHDLEAPLPAHLGADMAICIEVAEHLSASRAPGLVEDLCRIAPVVLFSAGVPYQGGSGHVNEHWPEYWAAMFAQFGFLPYDPVRDLIWGDARVPWWYRQNLIIFARPEIAGGVAMLGQPAQASALARIHPELFLTAVHRRRLQAPRTLGDDLEAYQRAVAGQGAPAGYGMEFDVVLD</sequence>
<accession>A0ABV7IPX2</accession>
<dbReference type="RefSeq" id="WP_379510106.1">
    <property type="nucleotide sequence ID" value="NZ_JBHRTQ010000009.1"/>
</dbReference>
<dbReference type="EMBL" id="JBHRTQ010000009">
    <property type="protein sequence ID" value="MFC3174723.1"/>
    <property type="molecule type" value="Genomic_DNA"/>
</dbReference>
<dbReference type="GO" id="GO:0032259">
    <property type="term" value="P:methylation"/>
    <property type="evidence" value="ECO:0007669"/>
    <property type="project" value="UniProtKB-KW"/>
</dbReference>
<evidence type="ECO:0000313" key="1">
    <source>
        <dbReference type="EMBL" id="MFC3174723.1"/>
    </source>
</evidence>
<organism evidence="1 2">
    <name type="scientific">Novosphingobium bradum</name>
    <dbReference type="NCBI Taxonomy" id="1737444"/>
    <lineage>
        <taxon>Bacteria</taxon>
        <taxon>Pseudomonadati</taxon>
        <taxon>Pseudomonadota</taxon>
        <taxon>Alphaproteobacteria</taxon>
        <taxon>Sphingomonadales</taxon>
        <taxon>Sphingomonadaceae</taxon>
        <taxon>Novosphingobium</taxon>
    </lineage>
</organism>
<keyword evidence="2" id="KW-1185">Reference proteome</keyword>
<dbReference type="Proteomes" id="UP001595604">
    <property type="component" value="Unassembled WGS sequence"/>
</dbReference>
<evidence type="ECO:0000313" key="2">
    <source>
        <dbReference type="Proteomes" id="UP001595604"/>
    </source>
</evidence>
<proteinExistence type="predicted"/>
<dbReference type="SUPFAM" id="SSF53335">
    <property type="entry name" value="S-adenosyl-L-methionine-dependent methyltransferases"/>
    <property type="match status" value="1"/>
</dbReference>
<dbReference type="Gene3D" id="3.40.50.150">
    <property type="entry name" value="Vaccinia Virus protein VP39"/>
    <property type="match status" value="1"/>
</dbReference>
<dbReference type="GO" id="GO:0008168">
    <property type="term" value="F:methyltransferase activity"/>
    <property type="evidence" value="ECO:0007669"/>
    <property type="project" value="UniProtKB-KW"/>
</dbReference>
<keyword evidence="1" id="KW-0808">Transferase</keyword>
<name>A0ABV7IPX2_9SPHN</name>
<keyword evidence="1" id="KW-0489">Methyltransferase</keyword>